<dbReference type="EMBL" id="JACFRB010000001">
    <property type="protein sequence ID" value="MBI0105589.1"/>
    <property type="molecule type" value="Genomic_DNA"/>
</dbReference>
<keyword evidence="6" id="KW-1133">Transmembrane helix</keyword>
<keyword evidence="6" id="KW-0812">Transmembrane</keyword>
<evidence type="ECO:0000313" key="9">
    <source>
        <dbReference type="Proteomes" id="UP000766153"/>
    </source>
</evidence>
<keyword evidence="4" id="KW-0326">Glycosidase</keyword>
<dbReference type="SMART" id="SM01217">
    <property type="entry name" value="Fn3_like"/>
    <property type="match status" value="1"/>
</dbReference>
<evidence type="ECO:0000256" key="4">
    <source>
        <dbReference type="RuleBase" id="RU361161"/>
    </source>
</evidence>
<dbReference type="Pfam" id="PF00933">
    <property type="entry name" value="Glyco_hydro_3"/>
    <property type="match status" value="1"/>
</dbReference>
<reference evidence="8 9" key="1">
    <citation type="submission" date="2020-07" db="EMBL/GenBank/DDBJ databases">
        <title>Isolated bacteria genomes of Apis mellifera.</title>
        <authorList>
            <person name="Wu J."/>
            <person name="Zheng H."/>
        </authorList>
    </citation>
    <scope>NUCLEOTIDE SEQUENCE [LARGE SCALE GENOMIC DNA]</scope>
    <source>
        <strain evidence="8 9">B14448H7</strain>
    </source>
</reference>
<comment type="caution">
    <text evidence="8">The sequence shown here is derived from an EMBL/GenBank/DDBJ whole genome shotgun (WGS) entry which is preliminary data.</text>
</comment>
<dbReference type="PANTHER" id="PTHR42715:SF10">
    <property type="entry name" value="BETA-GLUCOSIDASE"/>
    <property type="match status" value="1"/>
</dbReference>
<evidence type="ECO:0000256" key="1">
    <source>
        <dbReference type="ARBA" id="ARBA00005336"/>
    </source>
</evidence>
<dbReference type="Gene3D" id="3.20.20.300">
    <property type="entry name" value="Glycoside hydrolase, family 3, N-terminal domain"/>
    <property type="match status" value="1"/>
</dbReference>
<feature type="domain" description="Fibronectin type III-like" evidence="7">
    <location>
        <begin position="455"/>
        <end position="529"/>
    </location>
</feature>
<keyword evidence="3" id="KW-0119">Carbohydrate metabolism</keyword>
<protein>
    <submittedName>
        <fullName evidence="8">Glycoside hydrolase family 3 C-terminal domain-containing protein</fullName>
    </submittedName>
</protein>
<name>A0ABS0QUM0_9BIFI</name>
<feature type="region of interest" description="Disordered" evidence="5">
    <location>
        <begin position="605"/>
        <end position="624"/>
    </location>
</feature>
<dbReference type="Pfam" id="PF14310">
    <property type="entry name" value="Fn3-like"/>
    <property type="match status" value="1"/>
</dbReference>
<dbReference type="GO" id="GO:0016787">
    <property type="term" value="F:hydrolase activity"/>
    <property type="evidence" value="ECO:0007669"/>
    <property type="project" value="UniProtKB-KW"/>
</dbReference>
<gene>
    <name evidence="8" type="ORF">H3T91_03660</name>
</gene>
<evidence type="ECO:0000313" key="8">
    <source>
        <dbReference type="EMBL" id="MBI0105589.1"/>
    </source>
</evidence>
<dbReference type="RefSeq" id="WP_198207785.1">
    <property type="nucleotide sequence ID" value="NZ_JACFRB010000001.1"/>
</dbReference>
<dbReference type="SUPFAM" id="SSF52279">
    <property type="entry name" value="Beta-D-glucan exohydrolase, C-terminal domain"/>
    <property type="match status" value="1"/>
</dbReference>
<dbReference type="InterPro" id="IPR026891">
    <property type="entry name" value="Fn3-like"/>
</dbReference>
<evidence type="ECO:0000256" key="6">
    <source>
        <dbReference type="SAM" id="Phobius"/>
    </source>
</evidence>
<proteinExistence type="inferred from homology"/>
<keyword evidence="6" id="KW-0472">Membrane</keyword>
<keyword evidence="9" id="KW-1185">Reference proteome</keyword>
<accession>A0ABS0QUM0</accession>
<dbReference type="Gene3D" id="2.60.40.10">
    <property type="entry name" value="Immunoglobulins"/>
    <property type="match status" value="1"/>
</dbReference>
<feature type="transmembrane region" description="Helical" evidence="6">
    <location>
        <begin position="16"/>
        <end position="38"/>
    </location>
</feature>
<dbReference type="InterPro" id="IPR050288">
    <property type="entry name" value="Cellulose_deg_GH3"/>
</dbReference>
<evidence type="ECO:0000256" key="5">
    <source>
        <dbReference type="SAM" id="MobiDB-lite"/>
    </source>
</evidence>
<dbReference type="InterPro" id="IPR019800">
    <property type="entry name" value="Glyco_hydro_3_AS"/>
</dbReference>
<keyword evidence="2 4" id="KW-0378">Hydrolase</keyword>
<dbReference type="PRINTS" id="PR00133">
    <property type="entry name" value="GLHYDRLASE3"/>
</dbReference>
<feature type="transmembrane region" description="Helical" evidence="6">
    <location>
        <begin position="936"/>
        <end position="957"/>
    </location>
</feature>
<organism evidence="8 9">
    <name type="scientific">Bifidobacterium polysaccharolyticum</name>
    <dbReference type="NCBI Taxonomy" id="2750967"/>
    <lineage>
        <taxon>Bacteria</taxon>
        <taxon>Bacillati</taxon>
        <taxon>Actinomycetota</taxon>
        <taxon>Actinomycetes</taxon>
        <taxon>Bifidobacteriales</taxon>
        <taxon>Bifidobacteriaceae</taxon>
        <taxon>Bifidobacterium</taxon>
    </lineage>
</organism>
<dbReference type="Proteomes" id="UP000766153">
    <property type="component" value="Unassembled WGS sequence"/>
</dbReference>
<dbReference type="PANTHER" id="PTHR42715">
    <property type="entry name" value="BETA-GLUCOSIDASE"/>
    <property type="match status" value="1"/>
</dbReference>
<dbReference type="InterPro" id="IPR002772">
    <property type="entry name" value="Glyco_hydro_3_C"/>
</dbReference>
<comment type="similarity">
    <text evidence="1 4">Belongs to the glycosyl hydrolase 3 family.</text>
</comment>
<dbReference type="InterPro" id="IPR013783">
    <property type="entry name" value="Ig-like_fold"/>
</dbReference>
<feature type="compositionally biased region" description="Basic and acidic residues" evidence="5">
    <location>
        <begin position="612"/>
        <end position="623"/>
    </location>
</feature>
<dbReference type="InterPro" id="IPR036962">
    <property type="entry name" value="Glyco_hydro_3_N_sf"/>
</dbReference>
<dbReference type="SUPFAM" id="SSF51445">
    <property type="entry name" value="(Trans)glycosidases"/>
    <property type="match status" value="1"/>
</dbReference>
<evidence type="ECO:0000256" key="3">
    <source>
        <dbReference type="ARBA" id="ARBA00023277"/>
    </source>
</evidence>
<dbReference type="Gene3D" id="3.40.50.1700">
    <property type="entry name" value="Glycoside hydrolase family 3 C-terminal domain"/>
    <property type="match status" value="1"/>
</dbReference>
<dbReference type="InterPro" id="IPR036881">
    <property type="entry name" value="Glyco_hydro_3_C_sf"/>
</dbReference>
<dbReference type="InterPro" id="IPR017853">
    <property type="entry name" value="GH"/>
</dbReference>
<evidence type="ECO:0000256" key="2">
    <source>
        <dbReference type="ARBA" id="ARBA00022801"/>
    </source>
</evidence>
<dbReference type="InterPro" id="IPR001764">
    <property type="entry name" value="Glyco_hydro_3_N"/>
</dbReference>
<sequence>MLQINMADVVAVMHSLVPYLSVAGVLLLLALIITIAVNRKTVGDIKTRKIIHSESWIIALIGSVVAISMMLEGPMATLLNNATASKHELTKQTIAEATKLAEKAQGEGITMLQNQDSNLPLKTKKINVFGWASTNPVYGGSGSGSISDQYPKVSLLEGLHQAGLEINKQVTKFYKDYKSARPEVGMFGQDWSLPEPPASQYPQSLMQNAKSFSDQAIVVLARTGGEGADLPTNVKGEDMKHKGRKINFTDNTKEYEDFKFGDHILQLDQSERDMINMVTKNFQHVTLIYNGANAFQMDFLDSYPQIKSVLWCPPAGQSGFKALGRVLTGKINPSGRTSDTFLKDLTKSNSYNNFGFFEYHNTSEFNQNIVDFRGKKKEVKPHFVNYTEGIYVGYRFYETAAKEGLINYDNMVKFPFGFGLSYTQFKQEMGPVKHEKGKISFDVTVTNTGSQAGKDVVEIYYDPPYTDGGIEKASTNLVAFDKTNLLKPGDSQKVHIAFNDSDMASYDYLHAKAYVLEAGDYAIRLQSDAHTAIDSKTVKIAEAITYNRKDQTHNGDKIPATNIFDDAEGENITYLSRANHFANYGQATAAPTNFTMSDATKARFSNNGTYKPTDHDRNSDKMPKMGADNGIRLASLRGKSYEDPLWEKLLNQLTFSQMDDLIANSGYTTPEISSIGKVKTSEADGPAALINNFTKVSSIGFPASTSFACSWNRALAKEYGKIIGKMAQEMHVNGWYAPAMNIHRSPFSGRSFEYFSEDPLIAGTMAANEISGAQSKGVYAFMKHFALNEQESNKSQMLCTWANEQSMREIFLKPFEMSVKQGKAKAAMTSFNYVGPTYAGANPTLLTTLLRQEWGFQGFTITDYFGGNGYMNADQIIRAGGDAMLATTKITNHVTDKSATSVKAMRQACHNILFTSVNGWAYANGEPKAELPSWKIAMRVVWVITAILAALAEYMTIRRFIKRRKA</sequence>
<feature type="transmembrane region" description="Helical" evidence="6">
    <location>
        <begin position="50"/>
        <end position="71"/>
    </location>
</feature>
<dbReference type="PROSITE" id="PS00775">
    <property type="entry name" value="GLYCOSYL_HYDROL_F3"/>
    <property type="match status" value="1"/>
</dbReference>
<dbReference type="Pfam" id="PF01915">
    <property type="entry name" value="Glyco_hydro_3_C"/>
    <property type="match status" value="1"/>
</dbReference>
<evidence type="ECO:0000259" key="7">
    <source>
        <dbReference type="SMART" id="SM01217"/>
    </source>
</evidence>